<evidence type="ECO:0000313" key="3">
    <source>
        <dbReference type="EMBL" id="OQW89849.1"/>
    </source>
</evidence>
<dbReference type="SUPFAM" id="SSF160975">
    <property type="entry name" value="AF1531-like"/>
    <property type="match status" value="1"/>
</dbReference>
<evidence type="ECO:0000256" key="1">
    <source>
        <dbReference type="SAM" id="MobiDB-lite"/>
    </source>
</evidence>
<feature type="signal peptide" evidence="2">
    <location>
        <begin position="1"/>
        <end position="19"/>
    </location>
</feature>
<dbReference type="AlphaFoldDB" id="A0A1W9KYQ5"/>
<accession>A0A1W9KYQ5</accession>
<reference evidence="3 4" key="1">
    <citation type="submission" date="2017-01" db="EMBL/GenBank/DDBJ databases">
        <title>Novel large sulfur bacteria in the metagenomes of groundwater-fed chemosynthetic microbial mats in the Lake Huron basin.</title>
        <authorList>
            <person name="Sharrar A.M."/>
            <person name="Flood B.E."/>
            <person name="Bailey J.V."/>
            <person name="Jones D.S."/>
            <person name="Biddanda B."/>
            <person name="Ruberg S.A."/>
            <person name="Marcus D.N."/>
            <person name="Dick G.J."/>
        </authorList>
    </citation>
    <scope>NUCLEOTIDE SEQUENCE [LARGE SCALE GENOMIC DNA]</scope>
    <source>
        <strain evidence="3">A7</strain>
    </source>
</reference>
<comment type="caution">
    <text evidence="3">The sequence shown here is derived from an EMBL/GenBank/DDBJ whole genome shotgun (WGS) entry which is preliminary data.</text>
</comment>
<keyword evidence="2" id="KW-0732">Signal</keyword>
<dbReference type="Proteomes" id="UP000192505">
    <property type="component" value="Unassembled WGS sequence"/>
</dbReference>
<sequence>MLKKILAAVAMLYAAACFAAVDVNKASAAELDSIKGIGPSISTKILDERKKGAFKDWADFVERVKGIGEGNAAKFSAEGMTVNGDTFKAAAPAAKKVDTKKADTKEAKAEPAKMAASAAKK</sequence>
<feature type="chain" id="PRO_5012190826" evidence="2">
    <location>
        <begin position="20"/>
        <end position="121"/>
    </location>
</feature>
<proteinExistence type="predicted"/>
<organism evidence="3 4">
    <name type="scientific">Rhodoferax ferrireducens</name>
    <dbReference type="NCBI Taxonomy" id="192843"/>
    <lineage>
        <taxon>Bacteria</taxon>
        <taxon>Pseudomonadati</taxon>
        <taxon>Pseudomonadota</taxon>
        <taxon>Betaproteobacteria</taxon>
        <taxon>Burkholderiales</taxon>
        <taxon>Comamonadaceae</taxon>
        <taxon>Rhodoferax</taxon>
    </lineage>
</organism>
<gene>
    <name evidence="3" type="ORF">BWK72_00965</name>
</gene>
<protein>
    <submittedName>
        <fullName evidence="3">Uncharacterized protein</fullName>
    </submittedName>
</protein>
<dbReference type="EMBL" id="MTEI01000001">
    <property type="protein sequence ID" value="OQW89849.1"/>
    <property type="molecule type" value="Genomic_DNA"/>
</dbReference>
<dbReference type="Gene3D" id="1.10.150.320">
    <property type="entry name" value="Photosystem II 12 kDa extrinsic protein"/>
    <property type="match status" value="1"/>
</dbReference>
<feature type="compositionally biased region" description="Low complexity" evidence="1">
    <location>
        <begin position="112"/>
        <end position="121"/>
    </location>
</feature>
<feature type="compositionally biased region" description="Basic and acidic residues" evidence="1">
    <location>
        <begin position="97"/>
        <end position="111"/>
    </location>
</feature>
<evidence type="ECO:0000256" key="2">
    <source>
        <dbReference type="SAM" id="SignalP"/>
    </source>
</evidence>
<name>A0A1W9KYQ5_9BURK</name>
<evidence type="ECO:0000313" key="4">
    <source>
        <dbReference type="Proteomes" id="UP000192505"/>
    </source>
</evidence>
<dbReference type="Pfam" id="PF12836">
    <property type="entry name" value="HHH_3"/>
    <property type="match status" value="1"/>
</dbReference>
<feature type="region of interest" description="Disordered" evidence="1">
    <location>
        <begin position="97"/>
        <end position="121"/>
    </location>
</feature>